<evidence type="ECO:0000256" key="5">
    <source>
        <dbReference type="ARBA" id="ARBA00022801"/>
    </source>
</evidence>
<proteinExistence type="inferred from homology"/>
<dbReference type="PANTHER" id="PTHR47965:SF12">
    <property type="entry name" value="ASPARTIC PROTEINASE 3-RELATED"/>
    <property type="match status" value="1"/>
</dbReference>
<reference evidence="9" key="1">
    <citation type="submission" date="2023-10" db="EMBL/GenBank/DDBJ databases">
        <authorList>
            <person name="Hackl T."/>
        </authorList>
    </citation>
    <scope>NUCLEOTIDE SEQUENCE</scope>
</reference>
<dbReference type="InterPro" id="IPR001461">
    <property type="entry name" value="Aspartic_peptidase_A1"/>
</dbReference>
<evidence type="ECO:0000256" key="4">
    <source>
        <dbReference type="ARBA" id="ARBA00022750"/>
    </source>
</evidence>
<dbReference type="GO" id="GO:0031505">
    <property type="term" value="P:fungal-type cell wall organization"/>
    <property type="evidence" value="ECO:0007669"/>
    <property type="project" value="TreeGrafter"/>
</dbReference>
<evidence type="ECO:0000313" key="10">
    <source>
        <dbReference type="Proteomes" id="UP001295740"/>
    </source>
</evidence>
<dbReference type="GO" id="GO:0004190">
    <property type="term" value="F:aspartic-type endopeptidase activity"/>
    <property type="evidence" value="ECO:0007669"/>
    <property type="project" value="UniProtKB-KW"/>
</dbReference>
<evidence type="ECO:0000256" key="7">
    <source>
        <dbReference type="SAM" id="SignalP"/>
    </source>
</evidence>
<feature type="signal peptide" evidence="7">
    <location>
        <begin position="1"/>
        <end position="16"/>
    </location>
</feature>
<evidence type="ECO:0000256" key="6">
    <source>
        <dbReference type="ARBA" id="ARBA00023145"/>
    </source>
</evidence>
<keyword evidence="3 7" id="KW-0732">Signal</keyword>
<dbReference type="PROSITE" id="PS51767">
    <property type="entry name" value="PEPTIDASE_A1"/>
    <property type="match status" value="1"/>
</dbReference>
<evidence type="ECO:0000256" key="2">
    <source>
        <dbReference type="ARBA" id="ARBA00022670"/>
    </source>
</evidence>
<dbReference type="InterPro" id="IPR034164">
    <property type="entry name" value="Pepsin-like_dom"/>
</dbReference>
<feature type="domain" description="Peptidase A1" evidence="8">
    <location>
        <begin position="36"/>
        <end position="388"/>
    </location>
</feature>
<dbReference type="GO" id="GO:0006508">
    <property type="term" value="P:proteolysis"/>
    <property type="evidence" value="ECO:0007669"/>
    <property type="project" value="UniProtKB-KW"/>
</dbReference>
<dbReference type="InterPro" id="IPR033121">
    <property type="entry name" value="PEPTIDASE_A1"/>
</dbReference>
<keyword evidence="10" id="KW-1185">Reference proteome</keyword>
<dbReference type="EMBL" id="CAUWAG010000013">
    <property type="protein sequence ID" value="CAJ2510215.1"/>
    <property type="molecule type" value="Genomic_DNA"/>
</dbReference>
<dbReference type="PANTHER" id="PTHR47965">
    <property type="entry name" value="ASPARTYL PROTEASE-RELATED"/>
    <property type="match status" value="1"/>
</dbReference>
<comment type="similarity">
    <text evidence="1">Belongs to the peptidase A1 family.</text>
</comment>
<keyword evidence="5" id="KW-0378">Hydrolase</keyword>
<accession>A0AAI8VSE5</accession>
<comment type="caution">
    <text evidence="9">The sequence shown here is derived from an EMBL/GenBank/DDBJ whole genome shotgun (WGS) entry which is preliminary data.</text>
</comment>
<dbReference type="GO" id="GO:0005576">
    <property type="term" value="C:extracellular region"/>
    <property type="evidence" value="ECO:0007669"/>
    <property type="project" value="TreeGrafter"/>
</dbReference>
<dbReference type="AlphaFoldDB" id="A0AAI8VSE5"/>
<evidence type="ECO:0000259" key="8">
    <source>
        <dbReference type="PROSITE" id="PS51767"/>
    </source>
</evidence>
<keyword evidence="2" id="KW-0645">Protease</keyword>
<dbReference type="InterPro" id="IPR021109">
    <property type="entry name" value="Peptidase_aspartic_dom_sf"/>
</dbReference>
<evidence type="ECO:0000256" key="3">
    <source>
        <dbReference type="ARBA" id="ARBA00022729"/>
    </source>
</evidence>
<sequence>MASLIFGALLAQGAAALQDSVSLPLSLAYGDGSSQVMTTFRMGHPEGEPLSVVADTGSANFWIFGPNATVNYGSQYLGVPGPCNETASPFYNYTASNAATAPEAFGPAEYAYGGNSKFIDSTFTVNDTVNAAFPDASESVVGVRVAVAESAMYRQYDDGSCAGLDHETGILGLAPFANTTTGPSFRQDLLDQGTVTSKVLSMWFEANEGAATAPLNGTALIGAVDHTKYSGELVELPLFSSPSSVGYFVGVPKVTINGGIVALENSTSDCLIDSGSIFDTLPFTNETEFLDATGLVDLQGFIAYPSACDDIPANATIDYLFDGAKDGESVTVKIPLRNYAKGSGDFLGETDKCGIQIQQGYDACTLAAPFFTGAFITADDEAGTFAVAQGGLRGSYSEEK</sequence>
<dbReference type="GO" id="GO:0009277">
    <property type="term" value="C:fungal-type cell wall"/>
    <property type="evidence" value="ECO:0007669"/>
    <property type="project" value="TreeGrafter"/>
</dbReference>
<gene>
    <name evidence="9" type="ORF">KHLLAP_LOCUS10683</name>
</gene>
<feature type="chain" id="PRO_5042576635" evidence="7">
    <location>
        <begin position="17"/>
        <end position="400"/>
    </location>
</feature>
<name>A0AAI8VSE5_9PEZI</name>
<keyword evidence="4" id="KW-0064">Aspartyl protease</keyword>
<dbReference type="Proteomes" id="UP001295740">
    <property type="component" value="Unassembled WGS sequence"/>
</dbReference>
<dbReference type="Gene3D" id="2.40.70.10">
    <property type="entry name" value="Acid Proteases"/>
    <property type="match status" value="2"/>
</dbReference>
<dbReference type="CDD" id="cd05471">
    <property type="entry name" value="pepsin_like"/>
    <property type="match status" value="1"/>
</dbReference>
<protein>
    <submittedName>
        <fullName evidence="9">Uu.00g061150.m01.CDS01</fullName>
    </submittedName>
</protein>
<organism evidence="9 10">
    <name type="scientific">Anthostomella pinea</name>
    <dbReference type="NCBI Taxonomy" id="933095"/>
    <lineage>
        <taxon>Eukaryota</taxon>
        <taxon>Fungi</taxon>
        <taxon>Dikarya</taxon>
        <taxon>Ascomycota</taxon>
        <taxon>Pezizomycotina</taxon>
        <taxon>Sordariomycetes</taxon>
        <taxon>Xylariomycetidae</taxon>
        <taxon>Xylariales</taxon>
        <taxon>Xylariaceae</taxon>
        <taxon>Anthostomella</taxon>
    </lineage>
</organism>
<keyword evidence="6" id="KW-0865">Zymogen</keyword>
<dbReference type="Pfam" id="PF00026">
    <property type="entry name" value="Asp"/>
    <property type="match status" value="1"/>
</dbReference>
<evidence type="ECO:0000313" key="9">
    <source>
        <dbReference type="EMBL" id="CAJ2510215.1"/>
    </source>
</evidence>
<dbReference type="SUPFAM" id="SSF50630">
    <property type="entry name" value="Acid proteases"/>
    <property type="match status" value="1"/>
</dbReference>
<evidence type="ECO:0000256" key="1">
    <source>
        <dbReference type="ARBA" id="ARBA00007447"/>
    </source>
</evidence>